<dbReference type="Gene3D" id="1.25.40.590">
    <property type="entry name" value="Type IV / VI secretion system, DotU"/>
    <property type="match status" value="1"/>
</dbReference>
<keyword evidence="1" id="KW-0812">Transmembrane</keyword>
<dbReference type="RefSeq" id="WP_246913213.1">
    <property type="nucleotide sequence ID" value="NZ_JALJRB010000026.1"/>
</dbReference>
<dbReference type="InterPro" id="IPR017732">
    <property type="entry name" value="T4/T6SS_DotU"/>
</dbReference>
<feature type="domain" description="Type IV / VI secretion system DotU" evidence="2">
    <location>
        <begin position="23"/>
        <end position="220"/>
    </location>
</feature>
<protein>
    <submittedName>
        <fullName evidence="3">DotU family type IV/VI secretion system protein</fullName>
    </submittedName>
</protein>
<evidence type="ECO:0000256" key="1">
    <source>
        <dbReference type="SAM" id="Phobius"/>
    </source>
</evidence>
<dbReference type="InterPro" id="IPR038522">
    <property type="entry name" value="T4/T6SS_DotU_sf"/>
</dbReference>
<keyword evidence="1" id="KW-1133">Transmembrane helix</keyword>
<evidence type="ECO:0000313" key="4">
    <source>
        <dbReference type="Proteomes" id="UP001165427"/>
    </source>
</evidence>
<accession>A0AA41ULG9</accession>
<name>A0AA41ULG9_9BACT</name>
<evidence type="ECO:0000313" key="3">
    <source>
        <dbReference type="EMBL" id="MCJ8502437.1"/>
    </source>
</evidence>
<evidence type="ECO:0000259" key="2">
    <source>
        <dbReference type="Pfam" id="PF09850"/>
    </source>
</evidence>
<reference evidence="3" key="1">
    <citation type="submission" date="2022-04" db="EMBL/GenBank/DDBJ databases">
        <title>Desulfatitalea alkaliphila sp. nov., a novel anaerobic sulfate-reducing bacterium isolated from terrestrial mud volcano, Taman Peninsula, Russia.</title>
        <authorList>
            <person name="Khomyakova M.A."/>
            <person name="Merkel A.Y."/>
            <person name="Slobodkin A.I."/>
        </authorList>
    </citation>
    <scope>NUCLEOTIDE SEQUENCE</scope>
    <source>
        <strain evidence="3">M08but</strain>
    </source>
</reference>
<dbReference type="PANTHER" id="PTHR38033">
    <property type="entry name" value="MEMBRANE PROTEIN-RELATED"/>
    <property type="match status" value="1"/>
</dbReference>
<organism evidence="3 4">
    <name type="scientific">Desulfatitalea alkaliphila</name>
    <dbReference type="NCBI Taxonomy" id="2929485"/>
    <lineage>
        <taxon>Bacteria</taxon>
        <taxon>Pseudomonadati</taxon>
        <taxon>Thermodesulfobacteriota</taxon>
        <taxon>Desulfobacteria</taxon>
        <taxon>Desulfobacterales</taxon>
        <taxon>Desulfosarcinaceae</taxon>
        <taxon>Desulfatitalea</taxon>
    </lineage>
</organism>
<keyword evidence="4" id="KW-1185">Reference proteome</keyword>
<comment type="caution">
    <text evidence="3">The sequence shown here is derived from an EMBL/GenBank/DDBJ whole genome shotgun (WGS) entry which is preliminary data.</text>
</comment>
<sequence length="237" mass="26197">MALIDHYIAPLAFAALLASEENLADIPYDIARDDMDRLLDQAVGKARLENPEQADNALFAVCAYADEVLLDSQWQGRDAWMRRKLQEARFRTANAGLEFYERLEGIYSAGSRDAGDDRHTEALDAGRREALEVYVTCLTLGFRGQYGDAQGRSRVDQLTEANLQRVLADDAAPDGRLFPETYAAGFPAPAKSRFKPAVKAALFFGGPLLTAIGVYAFYTYLLSAFVGQWARDLGVPF</sequence>
<keyword evidence="1" id="KW-0472">Membrane</keyword>
<gene>
    <name evidence="3" type="ORF">MRX98_17805</name>
</gene>
<proteinExistence type="predicted"/>
<dbReference type="AlphaFoldDB" id="A0AA41ULG9"/>
<dbReference type="PANTHER" id="PTHR38033:SF1">
    <property type="entry name" value="DOTU FAMILY TYPE IV_VI SECRETION SYSTEM PROTEIN"/>
    <property type="match status" value="1"/>
</dbReference>
<dbReference type="EMBL" id="JALJRB010000026">
    <property type="protein sequence ID" value="MCJ8502437.1"/>
    <property type="molecule type" value="Genomic_DNA"/>
</dbReference>
<dbReference type="Proteomes" id="UP001165427">
    <property type="component" value="Unassembled WGS sequence"/>
</dbReference>
<feature type="transmembrane region" description="Helical" evidence="1">
    <location>
        <begin position="200"/>
        <end position="221"/>
    </location>
</feature>
<dbReference type="Pfam" id="PF09850">
    <property type="entry name" value="DotU"/>
    <property type="match status" value="1"/>
</dbReference>